<dbReference type="Proteomes" id="UP001224661">
    <property type="component" value="Unassembled WGS sequence"/>
</dbReference>
<accession>A0ABT6RY36</accession>
<dbReference type="Pfam" id="PF04339">
    <property type="entry name" value="FemAB_like"/>
    <property type="match status" value="1"/>
</dbReference>
<organism evidence="1 2">
    <name type="scientific">Streptomyces solicavernae</name>
    <dbReference type="NCBI Taxonomy" id="3043614"/>
    <lineage>
        <taxon>Bacteria</taxon>
        <taxon>Bacillati</taxon>
        <taxon>Actinomycetota</taxon>
        <taxon>Actinomycetes</taxon>
        <taxon>Kitasatosporales</taxon>
        <taxon>Streptomycetaceae</taxon>
        <taxon>Streptomyces</taxon>
    </lineage>
</organism>
<dbReference type="RefSeq" id="WP_282515808.1">
    <property type="nucleotide sequence ID" value="NZ_JASCIR010000026.1"/>
</dbReference>
<proteinExistence type="predicted"/>
<dbReference type="InterPro" id="IPR016181">
    <property type="entry name" value="Acyl_CoA_acyltransferase"/>
</dbReference>
<dbReference type="GO" id="GO:0016746">
    <property type="term" value="F:acyltransferase activity"/>
    <property type="evidence" value="ECO:0007669"/>
    <property type="project" value="UniProtKB-KW"/>
</dbReference>
<sequence>MAGVKEIMQSGENTLLRWERTADIPADGWDGLASPDDLFLSLRWLRVVEETARTPMRYLYVQRGGEPVAALTTALATADVPWVSGRVDHLLDHCAAEGFDGAADLQQRLGGGASSLLPTVHCGGRHVGRTRVLHTAGPDKAPRADVELLVMEAEKLAADTDSASVSFPYVDERDSTLVEVLRERGYASFTSGNYHWLSVPPAGFPAYAAALPRKRRVSALSERSKVRAAGFEITHEPVTPDIIDTLADLEVQLLAKYELEWPHERSAAAIGTAAARFGDDASVLLARADGALRGFALMLRRGDQWYARQCGFDYGYLGKLPLYYELLYYFAVERAAELSVATIQYGMGSDTAKRSRGCTSTRLSCHVLLLGRRG</sequence>
<dbReference type="SUPFAM" id="SSF55729">
    <property type="entry name" value="Acyl-CoA N-acyltransferases (Nat)"/>
    <property type="match status" value="1"/>
</dbReference>
<dbReference type="EC" id="2.3.1.-" evidence="1"/>
<dbReference type="EMBL" id="JASCIR010000026">
    <property type="protein sequence ID" value="MDI3389343.1"/>
    <property type="molecule type" value="Genomic_DNA"/>
</dbReference>
<reference evidence="1 2" key="1">
    <citation type="submission" date="2023-05" db="EMBL/GenBank/DDBJ databases">
        <title>Draft genome sequence of Streptomyces sp. B-S-A8 isolated from a cave soil in Thailand.</title>
        <authorList>
            <person name="Chamroensaksri N."/>
            <person name="Muangham S."/>
        </authorList>
    </citation>
    <scope>NUCLEOTIDE SEQUENCE [LARGE SCALE GENOMIC DNA]</scope>
    <source>
        <strain evidence="1 2">B-S-A8</strain>
    </source>
</reference>
<protein>
    <submittedName>
        <fullName evidence="1">GNAT family N-acetyltransferase</fullName>
        <ecNumber evidence="1">2.3.1.-</ecNumber>
    </submittedName>
</protein>
<gene>
    <name evidence="1" type="ORF">QIS99_24555</name>
</gene>
<keyword evidence="1" id="KW-0012">Acyltransferase</keyword>
<evidence type="ECO:0000313" key="2">
    <source>
        <dbReference type="Proteomes" id="UP001224661"/>
    </source>
</evidence>
<comment type="caution">
    <text evidence="1">The sequence shown here is derived from an EMBL/GenBank/DDBJ whole genome shotgun (WGS) entry which is preliminary data.</text>
</comment>
<evidence type="ECO:0000313" key="1">
    <source>
        <dbReference type="EMBL" id="MDI3389343.1"/>
    </source>
</evidence>
<dbReference type="InterPro" id="IPR007434">
    <property type="entry name" value="FemAB-like"/>
</dbReference>
<keyword evidence="2" id="KW-1185">Reference proteome</keyword>
<name>A0ABT6RY36_9ACTN</name>
<keyword evidence="1" id="KW-0808">Transferase</keyword>